<dbReference type="EMBL" id="PFGP01000135">
    <property type="protein sequence ID" value="PIW65912.1"/>
    <property type="molecule type" value="Genomic_DNA"/>
</dbReference>
<keyword evidence="3 12" id="KW-0436">Ligase</keyword>
<dbReference type="InterPro" id="IPR045864">
    <property type="entry name" value="aa-tRNA-synth_II/BPL/LPL"/>
</dbReference>
<evidence type="ECO:0000256" key="5">
    <source>
        <dbReference type="ARBA" id="ARBA00022840"/>
    </source>
</evidence>
<keyword evidence="5" id="KW-0067">ATP-binding</keyword>
<dbReference type="Gene3D" id="3.30.930.10">
    <property type="entry name" value="Bira Bifunctional Protein, Domain 2"/>
    <property type="match status" value="1"/>
</dbReference>
<dbReference type="PANTHER" id="PTHR43707:SF1">
    <property type="entry name" value="HISTIDINE--TRNA LIGASE, MITOCHONDRIAL-RELATED"/>
    <property type="match status" value="1"/>
</dbReference>
<dbReference type="InterPro" id="IPR041715">
    <property type="entry name" value="HisRS-like_core"/>
</dbReference>
<comment type="caution">
    <text evidence="12">The sequence shown here is derived from an EMBL/GenBank/DDBJ whole genome shotgun (WGS) entry which is preliminary data.</text>
</comment>
<evidence type="ECO:0000256" key="2">
    <source>
        <dbReference type="ARBA" id="ARBA00012815"/>
    </source>
</evidence>
<keyword evidence="4" id="KW-0547">Nucleotide-binding</keyword>
<evidence type="ECO:0000256" key="7">
    <source>
        <dbReference type="ARBA" id="ARBA00023146"/>
    </source>
</evidence>
<dbReference type="CDD" id="cd00859">
    <property type="entry name" value="HisRS_anticodon"/>
    <property type="match status" value="1"/>
</dbReference>
<dbReference type="SUPFAM" id="SSF55681">
    <property type="entry name" value="Class II aaRS and biotin synthetases"/>
    <property type="match status" value="1"/>
</dbReference>
<evidence type="ECO:0000256" key="1">
    <source>
        <dbReference type="ARBA" id="ARBA00008226"/>
    </source>
</evidence>
<dbReference type="Pfam" id="PF03129">
    <property type="entry name" value="HGTP_anticodon"/>
    <property type="match status" value="1"/>
</dbReference>
<dbReference type="InterPro" id="IPR036621">
    <property type="entry name" value="Anticodon-bd_dom_sf"/>
</dbReference>
<dbReference type="Gene3D" id="3.40.50.800">
    <property type="entry name" value="Anticodon-binding domain"/>
    <property type="match status" value="1"/>
</dbReference>
<protein>
    <recommendedName>
        <fullName evidence="2">histidine--tRNA ligase</fullName>
        <ecNumber evidence="2">6.1.1.21</ecNumber>
    </recommendedName>
    <alternativeName>
        <fullName evidence="8">Histidyl-tRNA synthetase</fullName>
    </alternativeName>
</protein>
<dbReference type="GO" id="GO:0006427">
    <property type="term" value="P:histidyl-tRNA aminoacylation"/>
    <property type="evidence" value="ECO:0007669"/>
    <property type="project" value="TreeGrafter"/>
</dbReference>
<evidence type="ECO:0000313" key="13">
    <source>
        <dbReference type="Proteomes" id="UP000231267"/>
    </source>
</evidence>
<dbReference type="Pfam" id="PF13393">
    <property type="entry name" value="tRNA-synt_His"/>
    <property type="match status" value="1"/>
</dbReference>
<accession>A0A2J0LDI4</accession>
<dbReference type="SUPFAM" id="SSF52954">
    <property type="entry name" value="Class II aaRS ABD-related"/>
    <property type="match status" value="1"/>
</dbReference>
<dbReference type="AlphaFoldDB" id="A0A2J0LDI4"/>
<dbReference type="Proteomes" id="UP000231267">
    <property type="component" value="Unassembled WGS sequence"/>
</dbReference>
<dbReference type="InterPro" id="IPR004516">
    <property type="entry name" value="HisRS/HisZ"/>
</dbReference>
<comment type="similarity">
    <text evidence="1">Belongs to the class-II aminoacyl-tRNA synthetase family.</text>
</comment>
<feature type="domain" description="Anticodon-binding" evidence="10">
    <location>
        <begin position="179"/>
        <end position="268"/>
    </location>
</feature>
<evidence type="ECO:0000259" key="11">
    <source>
        <dbReference type="Pfam" id="PF13393"/>
    </source>
</evidence>
<reference evidence="12 13" key="1">
    <citation type="submission" date="2017-09" db="EMBL/GenBank/DDBJ databases">
        <title>Depth-based differentiation of microbial function through sediment-hosted aquifers and enrichment of novel symbionts in the deep terrestrial subsurface.</title>
        <authorList>
            <person name="Probst A.J."/>
            <person name="Ladd B."/>
            <person name="Jarett J.K."/>
            <person name="Geller-Mcgrath D.E."/>
            <person name="Sieber C.M."/>
            <person name="Emerson J.B."/>
            <person name="Anantharaman K."/>
            <person name="Thomas B.C."/>
            <person name="Malmstrom R."/>
            <person name="Stieglmeier M."/>
            <person name="Klingl A."/>
            <person name="Woyke T."/>
            <person name="Ryan C.M."/>
            <person name="Banfield J.F."/>
        </authorList>
    </citation>
    <scope>NUCLEOTIDE SEQUENCE [LARGE SCALE GENOMIC DNA]</scope>
    <source>
        <strain evidence="12">CG12_big_fil_rev_8_21_14_0_65_43_15</strain>
    </source>
</reference>
<proteinExistence type="inferred from homology"/>
<dbReference type="GO" id="GO:0004821">
    <property type="term" value="F:histidine-tRNA ligase activity"/>
    <property type="evidence" value="ECO:0007669"/>
    <property type="project" value="UniProtKB-EC"/>
</dbReference>
<feature type="domain" description="Class II Histidinyl-tRNA synthetase (HisRS)-like catalytic core" evidence="11">
    <location>
        <begin position="64"/>
        <end position="163"/>
    </location>
</feature>
<evidence type="ECO:0000256" key="8">
    <source>
        <dbReference type="ARBA" id="ARBA00030619"/>
    </source>
</evidence>
<dbReference type="GO" id="GO:0005524">
    <property type="term" value="F:ATP binding"/>
    <property type="evidence" value="ECO:0007669"/>
    <property type="project" value="UniProtKB-KW"/>
</dbReference>
<gene>
    <name evidence="12" type="ORF">COW11_06140</name>
</gene>
<feature type="non-terminal residue" evidence="12">
    <location>
        <position position="1"/>
    </location>
</feature>
<dbReference type="GO" id="GO:0005737">
    <property type="term" value="C:cytoplasm"/>
    <property type="evidence" value="ECO:0007669"/>
    <property type="project" value="InterPro"/>
</dbReference>
<keyword evidence="7" id="KW-0030">Aminoacyl-tRNA synthetase</keyword>
<sequence>ILLADLLKAAGVTDFQVNINNLGCAKDKESFAGLLKKALKPKLKSLCENCQERFDKNTLRVLDCKNPDCKKILPEIADYQCQDCKDHYKSVLECLKLSGVKFKPSANLVRGLDYYTGTVFEVISSKLGSQDALAAGGRYDNLIKDLGGPSIPAVGFAIGIERLLMASGQCSVDSVQWKKIYIATLGEAARKKGFELASQLRERGICCLMEYDEKSLKAQLKAASNQKCDYAAILGDDELKKGKIILRDMSKSEQSEISLECFVTHLKSIT</sequence>
<keyword evidence="6" id="KW-0648">Protein biosynthesis</keyword>
<evidence type="ECO:0000313" key="12">
    <source>
        <dbReference type="EMBL" id="PIW65912.1"/>
    </source>
</evidence>
<comment type="catalytic activity">
    <reaction evidence="9">
        <text>tRNA(His) + L-histidine + ATP = L-histidyl-tRNA(His) + AMP + diphosphate + H(+)</text>
        <dbReference type="Rhea" id="RHEA:17313"/>
        <dbReference type="Rhea" id="RHEA-COMP:9665"/>
        <dbReference type="Rhea" id="RHEA-COMP:9689"/>
        <dbReference type="ChEBI" id="CHEBI:15378"/>
        <dbReference type="ChEBI" id="CHEBI:30616"/>
        <dbReference type="ChEBI" id="CHEBI:33019"/>
        <dbReference type="ChEBI" id="CHEBI:57595"/>
        <dbReference type="ChEBI" id="CHEBI:78442"/>
        <dbReference type="ChEBI" id="CHEBI:78527"/>
        <dbReference type="ChEBI" id="CHEBI:456215"/>
        <dbReference type="EC" id="6.1.1.21"/>
    </reaction>
</comment>
<evidence type="ECO:0000259" key="10">
    <source>
        <dbReference type="Pfam" id="PF03129"/>
    </source>
</evidence>
<dbReference type="InterPro" id="IPR033656">
    <property type="entry name" value="HisRS_anticodon"/>
</dbReference>
<evidence type="ECO:0000256" key="6">
    <source>
        <dbReference type="ARBA" id="ARBA00022917"/>
    </source>
</evidence>
<evidence type="ECO:0000256" key="4">
    <source>
        <dbReference type="ARBA" id="ARBA00022741"/>
    </source>
</evidence>
<name>A0A2J0LDI4_9BACT</name>
<dbReference type="InterPro" id="IPR004154">
    <property type="entry name" value="Anticodon-bd"/>
</dbReference>
<dbReference type="EC" id="6.1.1.21" evidence="2"/>
<organism evidence="12 13">
    <name type="scientific">Candidatus Taenaricola geysiri</name>
    <dbReference type="NCBI Taxonomy" id="1974752"/>
    <lineage>
        <taxon>Bacteria</taxon>
        <taxon>Pseudomonadati</taxon>
        <taxon>Candidatus Omnitrophota</taxon>
        <taxon>Candidatus Taenaricola</taxon>
    </lineage>
</organism>
<evidence type="ECO:0000256" key="3">
    <source>
        <dbReference type="ARBA" id="ARBA00022598"/>
    </source>
</evidence>
<dbReference type="PANTHER" id="PTHR43707">
    <property type="entry name" value="HISTIDYL-TRNA SYNTHETASE"/>
    <property type="match status" value="1"/>
</dbReference>
<evidence type="ECO:0000256" key="9">
    <source>
        <dbReference type="ARBA" id="ARBA00047639"/>
    </source>
</evidence>